<dbReference type="RefSeq" id="WP_146791202.1">
    <property type="nucleotide sequence ID" value="NZ_BAABIO010000003.1"/>
</dbReference>
<feature type="domain" description="Metallo-beta-lactamase" evidence="2">
    <location>
        <begin position="37"/>
        <end position="247"/>
    </location>
</feature>
<sequence length="345" mass="37873">MDKKIVDRREVSATEERCIVNNIYAVAPGVWRMKDVFVNVFIIESQAQPGWVLVDTGLKSSVAKIKNMIAEVMEPGAKPQAIILTHGHFDHRGALQQLADEWRVPVYCHHMEMPYLTGKASYPPPDPTVGGGVMASMAFVYPSGPIDIQEHLRELPEDGSVPSLPDWHWLHTPGHTPGHISLFRESDGVLVAGDAVVTTKQESIFSVMTQKKVVSGPPKYFTPDWGAAARSVKELAALEPNVIVSGHGHAMYGQDARQALHKLARRFWQLGMPDHGRYVSEPALFNDEGPTYVPPKSPSYTLVKIVAATALVVIGYSLYRKKQKTLGKALMASSVGLLGLKLPTL</sequence>
<dbReference type="PANTHER" id="PTHR42951:SF17">
    <property type="entry name" value="METALLO-BETA-LACTAMASE DOMAIN-CONTAINING PROTEIN"/>
    <property type="match status" value="1"/>
</dbReference>
<dbReference type="Pfam" id="PF00753">
    <property type="entry name" value="Lactamase_B"/>
    <property type="match status" value="1"/>
</dbReference>
<dbReference type="AlphaFoldDB" id="A0A5B8UN97"/>
<proteinExistence type="predicted"/>
<dbReference type="PANTHER" id="PTHR42951">
    <property type="entry name" value="METALLO-BETA-LACTAMASE DOMAIN-CONTAINING"/>
    <property type="match status" value="1"/>
</dbReference>
<accession>A0A5B8UN97</accession>
<keyword evidence="1" id="KW-1133">Transmembrane helix</keyword>
<feature type="transmembrane region" description="Helical" evidence="1">
    <location>
        <begin position="300"/>
        <end position="319"/>
    </location>
</feature>
<evidence type="ECO:0000259" key="2">
    <source>
        <dbReference type="SMART" id="SM00849"/>
    </source>
</evidence>
<name>A0A5B8UN97_9BACT</name>
<dbReference type="InterPro" id="IPR050855">
    <property type="entry name" value="NDM-1-like"/>
</dbReference>
<protein>
    <submittedName>
        <fullName evidence="3">MBL fold metallo-hydrolase</fullName>
    </submittedName>
</protein>
<evidence type="ECO:0000313" key="4">
    <source>
        <dbReference type="Proteomes" id="UP000321204"/>
    </source>
</evidence>
<evidence type="ECO:0000313" key="3">
    <source>
        <dbReference type="EMBL" id="QEC58147.1"/>
    </source>
</evidence>
<dbReference type="GO" id="GO:0016787">
    <property type="term" value="F:hydrolase activity"/>
    <property type="evidence" value="ECO:0007669"/>
    <property type="project" value="UniProtKB-KW"/>
</dbReference>
<dbReference type="SMART" id="SM00849">
    <property type="entry name" value="Lactamase_B"/>
    <property type="match status" value="1"/>
</dbReference>
<keyword evidence="1" id="KW-0472">Membrane</keyword>
<dbReference type="InterPro" id="IPR001279">
    <property type="entry name" value="Metallo-B-lactamas"/>
</dbReference>
<keyword evidence="4" id="KW-1185">Reference proteome</keyword>
<dbReference type="EMBL" id="CP042433">
    <property type="protein sequence ID" value="QEC58147.1"/>
    <property type="molecule type" value="Genomic_DNA"/>
</dbReference>
<dbReference type="Proteomes" id="UP000321204">
    <property type="component" value="Chromosome"/>
</dbReference>
<dbReference type="KEGG" id="fgg:FSB75_20300"/>
<dbReference type="Gene3D" id="3.60.15.10">
    <property type="entry name" value="Ribonuclease Z/Hydroxyacylglutathione hydrolase-like"/>
    <property type="match status" value="1"/>
</dbReference>
<dbReference type="OrthoDB" id="9802248at2"/>
<gene>
    <name evidence="3" type="ORF">FSB75_20300</name>
</gene>
<dbReference type="CDD" id="cd07721">
    <property type="entry name" value="yflN-like_MBL-fold"/>
    <property type="match status" value="1"/>
</dbReference>
<dbReference type="SUPFAM" id="SSF56281">
    <property type="entry name" value="Metallo-hydrolase/oxidoreductase"/>
    <property type="match status" value="1"/>
</dbReference>
<dbReference type="InterPro" id="IPR036866">
    <property type="entry name" value="RibonucZ/Hydroxyglut_hydro"/>
</dbReference>
<evidence type="ECO:0000256" key="1">
    <source>
        <dbReference type="SAM" id="Phobius"/>
    </source>
</evidence>
<organism evidence="3 4">
    <name type="scientific">Flavisolibacter ginsenosidimutans</name>
    <dbReference type="NCBI Taxonomy" id="661481"/>
    <lineage>
        <taxon>Bacteria</taxon>
        <taxon>Pseudomonadati</taxon>
        <taxon>Bacteroidota</taxon>
        <taxon>Chitinophagia</taxon>
        <taxon>Chitinophagales</taxon>
        <taxon>Chitinophagaceae</taxon>
        <taxon>Flavisolibacter</taxon>
    </lineage>
</organism>
<keyword evidence="3" id="KW-0378">Hydrolase</keyword>
<keyword evidence="1" id="KW-0812">Transmembrane</keyword>
<reference evidence="3 4" key="1">
    <citation type="journal article" date="2015" name="Int. J. Syst. Evol. Microbiol.">
        <title>Flavisolibacter ginsenosidimutans sp. nov., with ginsenoside-converting activity isolated from soil used for cultivating ginseng.</title>
        <authorList>
            <person name="Zhao Y."/>
            <person name="Liu Q."/>
            <person name="Kang M.S."/>
            <person name="Jin F."/>
            <person name="Yu H."/>
            <person name="Im W.T."/>
        </authorList>
    </citation>
    <scope>NUCLEOTIDE SEQUENCE [LARGE SCALE GENOMIC DNA]</scope>
    <source>
        <strain evidence="3 4">Gsoil 636</strain>
    </source>
</reference>